<dbReference type="Proteomes" id="UP000051922">
    <property type="component" value="Unassembled WGS sequence"/>
</dbReference>
<dbReference type="AlphaFoldDB" id="A0A0R1U686"/>
<dbReference type="OrthoDB" id="9903872at2"/>
<evidence type="ECO:0000313" key="2">
    <source>
        <dbReference type="Proteomes" id="UP000051922"/>
    </source>
</evidence>
<gene>
    <name evidence="1" type="ORF">FC50_GL002414</name>
</gene>
<dbReference type="PATRIC" id="fig|1423783.4.peg.2486"/>
<protein>
    <submittedName>
        <fullName evidence="1">Uncharacterized protein</fullName>
    </submittedName>
</protein>
<sequence length="96" mass="10855">MSDRLPQQLQELLSAESVFQAVQDGATKRLLANLTKAEREALLTAIPKILLAADSKPDAAGKVDVEQMIHDSHNLHRDYDLLSEFGRIFESRRKKR</sequence>
<organism evidence="1 2">
    <name type="scientific">Lacticaseibacillus pantheris DSM 15945 = JCM 12539 = NBRC 106106</name>
    <dbReference type="NCBI Taxonomy" id="1423783"/>
    <lineage>
        <taxon>Bacteria</taxon>
        <taxon>Bacillati</taxon>
        <taxon>Bacillota</taxon>
        <taxon>Bacilli</taxon>
        <taxon>Lactobacillales</taxon>
        <taxon>Lactobacillaceae</taxon>
        <taxon>Lacticaseibacillus</taxon>
    </lineage>
</organism>
<name>A0A0R1U686_9LACO</name>
<reference evidence="1 2" key="1">
    <citation type="journal article" date="2015" name="Genome Announc.">
        <title>Expanding the biotechnology potential of lactobacilli through comparative genomics of 213 strains and associated genera.</title>
        <authorList>
            <person name="Sun Z."/>
            <person name="Harris H.M."/>
            <person name="McCann A."/>
            <person name="Guo C."/>
            <person name="Argimon S."/>
            <person name="Zhang W."/>
            <person name="Yang X."/>
            <person name="Jeffery I.B."/>
            <person name="Cooney J.C."/>
            <person name="Kagawa T.F."/>
            <person name="Liu W."/>
            <person name="Song Y."/>
            <person name="Salvetti E."/>
            <person name="Wrobel A."/>
            <person name="Rasinkangas P."/>
            <person name="Parkhill J."/>
            <person name="Rea M.C."/>
            <person name="O'Sullivan O."/>
            <person name="Ritari J."/>
            <person name="Douillard F.P."/>
            <person name="Paul Ross R."/>
            <person name="Yang R."/>
            <person name="Briner A.E."/>
            <person name="Felis G.E."/>
            <person name="de Vos W.M."/>
            <person name="Barrangou R."/>
            <person name="Klaenhammer T.R."/>
            <person name="Caufield P.W."/>
            <person name="Cui Y."/>
            <person name="Zhang H."/>
            <person name="O'Toole P.W."/>
        </authorList>
    </citation>
    <scope>NUCLEOTIDE SEQUENCE [LARGE SCALE GENOMIC DNA]</scope>
    <source>
        <strain evidence="1 2">DSM 15945</strain>
    </source>
</reference>
<keyword evidence="2" id="KW-1185">Reference proteome</keyword>
<accession>A0A0R1U686</accession>
<evidence type="ECO:0000313" key="1">
    <source>
        <dbReference type="EMBL" id="KRL88260.1"/>
    </source>
</evidence>
<comment type="caution">
    <text evidence="1">The sequence shown here is derived from an EMBL/GenBank/DDBJ whole genome shotgun (WGS) entry which is preliminary data.</text>
</comment>
<dbReference type="RefSeq" id="WP_056956108.1">
    <property type="nucleotide sequence ID" value="NZ_AZFJ01000004.1"/>
</dbReference>
<proteinExistence type="predicted"/>
<dbReference type="EMBL" id="AZFJ01000004">
    <property type="protein sequence ID" value="KRL88260.1"/>
    <property type="molecule type" value="Genomic_DNA"/>
</dbReference>